<dbReference type="EMBL" id="VSSQ01009138">
    <property type="protein sequence ID" value="MPM40822.1"/>
    <property type="molecule type" value="Genomic_DNA"/>
</dbReference>
<evidence type="ECO:0000313" key="1">
    <source>
        <dbReference type="EMBL" id="MPM40822.1"/>
    </source>
</evidence>
<reference evidence="1" key="1">
    <citation type="submission" date="2019-08" db="EMBL/GenBank/DDBJ databases">
        <authorList>
            <person name="Kucharzyk K."/>
            <person name="Murdoch R.W."/>
            <person name="Higgins S."/>
            <person name="Loffler F."/>
        </authorList>
    </citation>
    <scope>NUCLEOTIDE SEQUENCE</scope>
</reference>
<sequence length="137" mass="15637">MKELLYILVFGVSLFLTSCNDSDYDDCDYQDCMSVYPTTGSLTIKVNFDMLNTSVPIRIYAGHYDDGELIREDTMYDEKKDYVFTPGIYYSVAAKYKTESGEITVVDGDKIEIITHTDCDSTCYTVEDAKVNCKLHY</sequence>
<comment type="caution">
    <text evidence="1">The sequence shown here is derived from an EMBL/GenBank/DDBJ whole genome shotgun (WGS) entry which is preliminary data.</text>
</comment>
<dbReference type="PROSITE" id="PS51257">
    <property type="entry name" value="PROKAR_LIPOPROTEIN"/>
    <property type="match status" value="1"/>
</dbReference>
<gene>
    <name evidence="1" type="ORF">SDC9_87470</name>
</gene>
<organism evidence="1">
    <name type="scientific">bioreactor metagenome</name>
    <dbReference type="NCBI Taxonomy" id="1076179"/>
    <lineage>
        <taxon>unclassified sequences</taxon>
        <taxon>metagenomes</taxon>
        <taxon>ecological metagenomes</taxon>
    </lineage>
</organism>
<accession>A0A644ZIW9</accession>
<proteinExistence type="predicted"/>
<name>A0A644ZIW9_9ZZZZ</name>
<protein>
    <submittedName>
        <fullName evidence="1">Uncharacterized protein</fullName>
    </submittedName>
</protein>
<dbReference type="AlphaFoldDB" id="A0A644ZIW9"/>